<proteinExistence type="predicted"/>
<evidence type="ECO:0000313" key="1">
    <source>
        <dbReference type="Ensembl" id="ENSCSAVP00000006883.1"/>
    </source>
</evidence>
<evidence type="ECO:0000313" key="2">
    <source>
        <dbReference type="Proteomes" id="UP000007875"/>
    </source>
</evidence>
<dbReference type="AlphaFoldDB" id="H2YNH6"/>
<organism evidence="1 2">
    <name type="scientific">Ciona savignyi</name>
    <name type="common">Pacific transparent sea squirt</name>
    <dbReference type="NCBI Taxonomy" id="51511"/>
    <lineage>
        <taxon>Eukaryota</taxon>
        <taxon>Metazoa</taxon>
        <taxon>Chordata</taxon>
        <taxon>Tunicata</taxon>
        <taxon>Ascidiacea</taxon>
        <taxon>Phlebobranchia</taxon>
        <taxon>Cionidae</taxon>
        <taxon>Ciona</taxon>
    </lineage>
</organism>
<name>H2YNH6_CIOSA</name>
<reference evidence="1" key="2">
    <citation type="submission" date="2025-08" db="UniProtKB">
        <authorList>
            <consortium name="Ensembl"/>
        </authorList>
    </citation>
    <scope>IDENTIFICATION</scope>
</reference>
<dbReference type="GeneTree" id="ENSGT00390000000717"/>
<dbReference type="HOGENOM" id="CLU_094996_0_0_1"/>
<reference evidence="2" key="1">
    <citation type="submission" date="2003-08" db="EMBL/GenBank/DDBJ databases">
        <authorList>
            <person name="Birren B."/>
            <person name="Nusbaum C."/>
            <person name="Abebe A."/>
            <person name="Abouelleil A."/>
            <person name="Adekoya E."/>
            <person name="Ait-zahra M."/>
            <person name="Allen N."/>
            <person name="Allen T."/>
            <person name="An P."/>
            <person name="Anderson M."/>
            <person name="Anderson S."/>
            <person name="Arachchi H."/>
            <person name="Armbruster J."/>
            <person name="Bachantsang P."/>
            <person name="Baldwin J."/>
            <person name="Barry A."/>
            <person name="Bayul T."/>
            <person name="Blitshsteyn B."/>
            <person name="Bloom T."/>
            <person name="Blye J."/>
            <person name="Boguslavskiy L."/>
            <person name="Borowsky M."/>
            <person name="Boukhgalter B."/>
            <person name="Brunache A."/>
            <person name="Butler J."/>
            <person name="Calixte N."/>
            <person name="Calvo S."/>
            <person name="Camarata J."/>
            <person name="Campo K."/>
            <person name="Chang J."/>
            <person name="Cheshatsang Y."/>
            <person name="Citroen M."/>
            <person name="Collymore A."/>
            <person name="Considine T."/>
            <person name="Cook A."/>
            <person name="Cooke P."/>
            <person name="Corum B."/>
            <person name="Cuomo C."/>
            <person name="David R."/>
            <person name="Dawoe T."/>
            <person name="Degray S."/>
            <person name="Dodge S."/>
            <person name="Dooley K."/>
            <person name="Dorje P."/>
            <person name="Dorjee K."/>
            <person name="Dorris L."/>
            <person name="Duffey N."/>
            <person name="Dupes A."/>
            <person name="Elkins T."/>
            <person name="Engels R."/>
            <person name="Erickson J."/>
            <person name="Farina A."/>
            <person name="Faro S."/>
            <person name="Ferreira P."/>
            <person name="Fischer H."/>
            <person name="Fitzgerald M."/>
            <person name="Foley K."/>
            <person name="Gage D."/>
            <person name="Galagan J."/>
            <person name="Gearin G."/>
            <person name="Gnerre S."/>
            <person name="Gnirke A."/>
            <person name="Goyette A."/>
            <person name="Graham J."/>
            <person name="Grandbois E."/>
            <person name="Gyaltsen K."/>
            <person name="Hafez N."/>
            <person name="Hagopian D."/>
            <person name="Hagos B."/>
            <person name="Hall J."/>
            <person name="Hatcher B."/>
            <person name="Heller A."/>
            <person name="Higgins H."/>
            <person name="Honan T."/>
            <person name="Horn A."/>
            <person name="Houde N."/>
            <person name="Hughes L."/>
            <person name="Hulme W."/>
            <person name="Husby E."/>
            <person name="Iliev I."/>
            <person name="Jaffe D."/>
            <person name="Jones C."/>
            <person name="Kamal M."/>
            <person name="Kamat A."/>
            <person name="Kamvysselis M."/>
            <person name="Karlsson E."/>
            <person name="Kells C."/>
            <person name="Kieu A."/>
            <person name="Kisner P."/>
            <person name="Kodira C."/>
            <person name="Kulbokas E."/>
            <person name="Labutti K."/>
            <person name="Lama D."/>
            <person name="Landers T."/>
            <person name="Leger J."/>
            <person name="Levine S."/>
            <person name="Lewis D."/>
            <person name="Lewis T."/>
            <person name="Lindblad-toh K."/>
            <person name="Liu X."/>
            <person name="Lokyitsang T."/>
            <person name="Lokyitsang Y."/>
            <person name="Lucien O."/>
            <person name="Lui A."/>
            <person name="Ma L.J."/>
            <person name="Mabbitt R."/>
            <person name="Macdonald J."/>
            <person name="Maclean C."/>
            <person name="Major J."/>
            <person name="Manning J."/>
            <person name="Marabella R."/>
            <person name="Maru K."/>
            <person name="Matthews C."/>
            <person name="Mauceli E."/>
            <person name="Mccarthy M."/>
            <person name="Mcdonough S."/>
            <person name="Mcghee T."/>
            <person name="Meldrim J."/>
            <person name="Meneus L."/>
            <person name="Mesirov J."/>
            <person name="Mihalev A."/>
            <person name="Mihova T."/>
            <person name="Mikkelsen T."/>
            <person name="Mlenga V."/>
            <person name="Moru K."/>
            <person name="Mozes J."/>
            <person name="Mulrain L."/>
            <person name="Munson G."/>
            <person name="Naylor J."/>
            <person name="Newes C."/>
            <person name="Nguyen C."/>
            <person name="Nguyen N."/>
            <person name="Nguyen T."/>
            <person name="Nicol R."/>
            <person name="Nielsen C."/>
            <person name="Nizzari M."/>
            <person name="Norbu C."/>
            <person name="Norbu N."/>
            <person name="O'donnell P."/>
            <person name="Okoawo O."/>
            <person name="O'leary S."/>
            <person name="Omotosho B."/>
            <person name="O'neill K."/>
            <person name="Osman S."/>
            <person name="Parker S."/>
            <person name="Perrin D."/>
            <person name="Phunkhang P."/>
            <person name="Piqani B."/>
            <person name="Purcell S."/>
            <person name="Rachupka T."/>
            <person name="Ramasamy U."/>
            <person name="Rameau R."/>
            <person name="Ray V."/>
            <person name="Raymond C."/>
            <person name="Retta R."/>
            <person name="Richardson S."/>
            <person name="Rise C."/>
            <person name="Rodriguez J."/>
            <person name="Rogers J."/>
            <person name="Rogov P."/>
            <person name="Rutman M."/>
            <person name="Schupbach R."/>
            <person name="Seaman C."/>
            <person name="Settipalli S."/>
            <person name="Sharpe T."/>
            <person name="Sheridan J."/>
            <person name="Sherpa N."/>
            <person name="Shi J."/>
            <person name="Smirnov S."/>
            <person name="Smith C."/>
            <person name="Sougnez C."/>
            <person name="Spencer B."/>
            <person name="Stalker J."/>
            <person name="Stange-thomann N."/>
            <person name="Stavropoulos S."/>
            <person name="Stetson K."/>
            <person name="Stone C."/>
            <person name="Stone S."/>
            <person name="Stubbs M."/>
            <person name="Talamas J."/>
            <person name="Tchuinga P."/>
            <person name="Tenzing P."/>
            <person name="Tesfaye S."/>
            <person name="Theodore J."/>
            <person name="Thoulutsang Y."/>
            <person name="Topham K."/>
            <person name="Towey S."/>
            <person name="Tsamla T."/>
            <person name="Tsomo N."/>
            <person name="Vallee D."/>
            <person name="Vassiliev H."/>
            <person name="Venkataraman V."/>
            <person name="Vinson J."/>
            <person name="Vo A."/>
            <person name="Wade C."/>
            <person name="Wang S."/>
            <person name="Wangchuk T."/>
            <person name="Wangdi T."/>
            <person name="Whittaker C."/>
            <person name="Wilkinson J."/>
            <person name="Wu Y."/>
            <person name="Wyman D."/>
            <person name="Yadav S."/>
            <person name="Yang S."/>
            <person name="Yang X."/>
            <person name="Yeager S."/>
            <person name="Yee E."/>
            <person name="Young G."/>
            <person name="Zainoun J."/>
            <person name="Zembeck L."/>
            <person name="Zimmer A."/>
            <person name="Zody M."/>
            <person name="Lander E."/>
        </authorList>
    </citation>
    <scope>NUCLEOTIDE SEQUENCE [LARGE SCALE GENOMIC DNA]</scope>
</reference>
<sequence length="221" mass="24665">MEDLLQSLKGVRYHPCDVTNMIARMTSSDERGIPITEELLERVLPAQNIWIVIRSADLELLPSLPYLALFKCAGPRVQFVCANSAQEVRTKDYRNVLLGEGGIILPVSLDVMLKNHAVFFQLYLWLVSTGENRKSGANVWRMALSDRILDQLRLIKEEQPPTSATQYKFAHAVLALAQDNPDSTLHLPSTSDVPTTAQIFDAAVQLQLDHAVNTKTRGRAS</sequence>
<dbReference type="OMA" id="NIWIVIR"/>
<reference evidence="1" key="3">
    <citation type="submission" date="2025-09" db="UniProtKB">
        <authorList>
            <consortium name="Ensembl"/>
        </authorList>
    </citation>
    <scope>IDENTIFICATION</scope>
</reference>
<accession>H2YNH6</accession>
<protein>
    <submittedName>
        <fullName evidence="1">Uncharacterized protein</fullName>
    </submittedName>
</protein>
<dbReference type="Proteomes" id="UP000007875">
    <property type="component" value="Unassembled WGS sequence"/>
</dbReference>
<dbReference type="InParanoid" id="H2YNH6"/>
<dbReference type="Ensembl" id="ENSCSAVT00000006970.1">
    <property type="protein sequence ID" value="ENSCSAVP00000006883.1"/>
    <property type="gene ID" value="ENSCSAVG00000004111.1"/>
</dbReference>
<keyword evidence="2" id="KW-1185">Reference proteome</keyword>